<dbReference type="InterPro" id="IPR012912">
    <property type="entry name" value="Plasmid_pRiA4b_Orf3-like"/>
</dbReference>
<dbReference type="AlphaFoldDB" id="A0A4U0W0J2"/>
<organism evidence="3 4">
    <name type="scientific">Friedmanniomyces simplex</name>
    <dbReference type="NCBI Taxonomy" id="329884"/>
    <lineage>
        <taxon>Eukaryota</taxon>
        <taxon>Fungi</taxon>
        <taxon>Dikarya</taxon>
        <taxon>Ascomycota</taxon>
        <taxon>Pezizomycotina</taxon>
        <taxon>Dothideomycetes</taxon>
        <taxon>Dothideomycetidae</taxon>
        <taxon>Mycosphaerellales</taxon>
        <taxon>Teratosphaeriaceae</taxon>
        <taxon>Friedmanniomyces</taxon>
    </lineage>
</organism>
<name>A0A4U0W0J2_9PEZI</name>
<evidence type="ECO:0000256" key="1">
    <source>
        <dbReference type="SAM" id="MobiDB-lite"/>
    </source>
</evidence>
<dbReference type="EMBL" id="NAJQ01001624">
    <property type="protein sequence ID" value="TKA55670.1"/>
    <property type="molecule type" value="Genomic_DNA"/>
</dbReference>
<evidence type="ECO:0000313" key="4">
    <source>
        <dbReference type="Proteomes" id="UP000309340"/>
    </source>
</evidence>
<dbReference type="Pfam" id="PF07929">
    <property type="entry name" value="PRiA4_ORF3"/>
    <property type="match status" value="1"/>
</dbReference>
<reference evidence="3 4" key="1">
    <citation type="submission" date="2017-03" db="EMBL/GenBank/DDBJ databases">
        <title>Genomes of endolithic fungi from Antarctica.</title>
        <authorList>
            <person name="Coleine C."/>
            <person name="Masonjones S."/>
            <person name="Stajich J.E."/>
        </authorList>
    </citation>
    <scope>NUCLEOTIDE SEQUENCE [LARGE SCALE GENOMIC DNA]</scope>
    <source>
        <strain evidence="3 4">CCFEE 5184</strain>
    </source>
</reference>
<evidence type="ECO:0000259" key="2">
    <source>
        <dbReference type="Pfam" id="PF07929"/>
    </source>
</evidence>
<accession>A0A4U0W0J2</accession>
<feature type="region of interest" description="Disordered" evidence="1">
    <location>
        <begin position="245"/>
        <end position="287"/>
    </location>
</feature>
<protein>
    <recommendedName>
        <fullName evidence="2">Plasmid pRiA4b Orf3-like domain-containing protein</fullName>
    </recommendedName>
</protein>
<dbReference type="STRING" id="329884.A0A4U0W0J2"/>
<feature type="domain" description="Plasmid pRiA4b Orf3-like" evidence="2">
    <location>
        <begin position="91"/>
        <end position="220"/>
    </location>
</feature>
<dbReference type="PANTHER" id="PTHR41878:SF1">
    <property type="entry name" value="TNPR PROTEIN"/>
    <property type="match status" value="1"/>
</dbReference>
<gene>
    <name evidence="3" type="ORF">B0A55_12295</name>
</gene>
<keyword evidence="4" id="KW-1185">Reference proteome</keyword>
<dbReference type="SUPFAM" id="SSF159941">
    <property type="entry name" value="MM3350-like"/>
    <property type="match status" value="1"/>
</dbReference>
<feature type="compositionally biased region" description="Basic and acidic residues" evidence="1">
    <location>
        <begin position="245"/>
        <end position="257"/>
    </location>
</feature>
<proteinExistence type="predicted"/>
<dbReference type="OrthoDB" id="245563at2759"/>
<dbReference type="Gene3D" id="3.10.290.30">
    <property type="entry name" value="MM3350-like"/>
    <property type="match status" value="1"/>
</dbReference>
<comment type="caution">
    <text evidence="3">The sequence shown here is derived from an EMBL/GenBank/DDBJ whole genome shotgun (WGS) entry which is preliminary data.</text>
</comment>
<dbReference type="Proteomes" id="UP000309340">
    <property type="component" value="Unassembled WGS sequence"/>
</dbReference>
<sequence length="287" mass="32432">MALTLLYILTLSLSSPLGFLSSIYCTVSKIRPPEPNTDAHAMSRGQLSSTSHRNLNSPPNFEAYLAAGHTEEQAATHIRRAMSARDAQDAFLLRVKLPALSPPRIWRELRVPTNITFHKFHEVLQIAFSWENEHMYQFNVASKEKLSRVFGNVNIDLSGCEWIYEDDMGDGWEHRIEFLGRAETDLDSQVLDQGVVRGQNCFCIAGEGHGVAEDSGGECGSDRRKWRMAERGQLDPWHWGQQFRRELLPGGDDHSMGAREAGGQESRERMEANAEDTGLLKSYRQQE</sequence>
<dbReference type="InterPro" id="IPR024047">
    <property type="entry name" value="MM3350-like_sf"/>
</dbReference>
<evidence type="ECO:0000313" key="3">
    <source>
        <dbReference type="EMBL" id="TKA55670.1"/>
    </source>
</evidence>
<dbReference type="PANTHER" id="PTHR41878">
    <property type="entry name" value="LEXA REPRESSOR-RELATED"/>
    <property type="match status" value="1"/>
</dbReference>